<name>A0A923PQB6_9BACT</name>
<dbReference type="Pfam" id="PF02606">
    <property type="entry name" value="LpxK"/>
    <property type="match status" value="1"/>
</dbReference>
<keyword evidence="8 13" id="KW-0547">Nucleotide-binding</keyword>
<proteinExistence type="inferred from homology"/>
<evidence type="ECO:0000256" key="1">
    <source>
        <dbReference type="ARBA" id="ARBA00002274"/>
    </source>
</evidence>
<dbReference type="EMBL" id="JACSIT010000104">
    <property type="protein sequence ID" value="MBC6994792.1"/>
    <property type="molecule type" value="Genomic_DNA"/>
</dbReference>
<comment type="similarity">
    <text evidence="13">Belongs to the LpxK family.</text>
</comment>
<comment type="function">
    <text evidence="1 13">Transfers the gamma-phosphate of ATP to the 4'-position of a tetraacyldisaccharide 1-phosphate intermediate (termed DS-1-P) to form tetraacyldisaccharide 1,4'-bis-phosphate (lipid IVA).</text>
</comment>
<dbReference type="GO" id="GO:0009029">
    <property type="term" value="F:lipid-A 4'-kinase activity"/>
    <property type="evidence" value="ECO:0007669"/>
    <property type="project" value="UniProtKB-UniRule"/>
</dbReference>
<evidence type="ECO:0000313" key="14">
    <source>
        <dbReference type="EMBL" id="MBC6994792.1"/>
    </source>
</evidence>
<comment type="pathway">
    <text evidence="2 13">Glycolipid biosynthesis; lipid IV(A) biosynthesis; lipid IV(A) from (3R)-3-hydroxytetradecanoyl-[acyl-carrier-protein] and UDP-N-acetyl-alpha-D-glucosamine: step 6/6.</text>
</comment>
<dbReference type="InterPro" id="IPR003758">
    <property type="entry name" value="LpxK"/>
</dbReference>
<evidence type="ECO:0000256" key="12">
    <source>
        <dbReference type="ARBA" id="ARBA00029757"/>
    </source>
</evidence>
<keyword evidence="9 13" id="KW-0418">Kinase</keyword>
<evidence type="ECO:0000256" key="4">
    <source>
        <dbReference type="ARBA" id="ARBA00016436"/>
    </source>
</evidence>
<dbReference type="PANTHER" id="PTHR42724">
    <property type="entry name" value="TETRAACYLDISACCHARIDE 4'-KINASE"/>
    <property type="match status" value="1"/>
</dbReference>
<reference evidence="14" key="1">
    <citation type="submission" date="2020-08" db="EMBL/GenBank/DDBJ databases">
        <title>Lewinella bacteria from marine environments.</title>
        <authorList>
            <person name="Zhong Y."/>
        </authorList>
    </citation>
    <scope>NUCLEOTIDE SEQUENCE</scope>
    <source>
        <strain evidence="14">KCTC 42187</strain>
    </source>
</reference>
<keyword evidence="6 13" id="KW-0441">Lipid A biosynthesis</keyword>
<evidence type="ECO:0000256" key="7">
    <source>
        <dbReference type="ARBA" id="ARBA00022679"/>
    </source>
</evidence>
<evidence type="ECO:0000256" key="11">
    <source>
        <dbReference type="ARBA" id="ARBA00023098"/>
    </source>
</evidence>
<dbReference type="GO" id="GO:0005524">
    <property type="term" value="F:ATP binding"/>
    <property type="evidence" value="ECO:0007669"/>
    <property type="project" value="UniProtKB-UniRule"/>
</dbReference>
<organism evidence="14 15">
    <name type="scientific">Neolewinella lacunae</name>
    <dbReference type="NCBI Taxonomy" id="1517758"/>
    <lineage>
        <taxon>Bacteria</taxon>
        <taxon>Pseudomonadati</taxon>
        <taxon>Bacteroidota</taxon>
        <taxon>Saprospiria</taxon>
        <taxon>Saprospirales</taxon>
        <taxon>Lewinellaceae</taxon>
        <taxon>Neolewinella</taxon>
    </lineage>
</organism>
<dbReference type="EC" id="2.7.1.130" evidence="3 13"/>
<evidence type="ECO:0000256" key="10">
    <source>
        <dbReference type="ARBA" id="ARBA00022840"/>
    </source>
</evidence>
<dbReference type="SUPFAM" id="SSF52540">
    <property type="entry name" value="P-loop containing nucleoside triphosphate hydrolases"/>
    <property type="match status" value="1"/>
</dbReference>
<dbReference type="GO" id="GO:0005886">
    <property type="term" value="C:plasma membrane"/>
    <property type="evidence" value="ECO:0007669"/>
    <property type="project" value="TreeGrafter"/>
</dbReference>
<dbReference type="PANTHER" id="PTHR42724:SF1">
    <property type="entry name" value="TETRAACYLDISACCHARIDE 4'-KINASE, MITOCHONDRIAL-RELATED"/>
    <property type="match status" value="1"/>
</dbReference>
<comment type="caution">
    <text evidence="14">The sequence shown here is derived from an EMBL/GenBank/DDBJ whole genome shotgun (WGS) entry which is preliminary data.</text>
</comment>
<dbReference type="GO" id="GO:0009245">
    <property type="term" value="P:lipid A biosynthetic process"/>
    <property type="evidence" value="ECO:0007669"/>
    <property type="project" value="UniProtKB-UniRule"/>
</dbReference>
<dbReference type="Proteomes" id="UP000650081">
    <property type="component" value="Unassembled WGS sequence"/>
</dbReference>
<feature type="binding site" evidence="13">
    <location>
        <begin position="54"/>
        <end position="61"/>
    </location>
    <ligand>
        <name>ATP</name>
        <dbReference type="ChEBI" id="CHEBI:30616"/>
    </ligand>
</feature>
<gene>
    <name evidence="13 14" type="primary">lpxK</name>
    <name evidence="14" type="ORF">H9S92_11490</name>
</gene>
<dbReference type="InterPro" id="IPR027417">
    <property type="entry name" value="P-loop_NTPase"/>
</dbReference>
<evidence type="ECO:0000256" key="9">
    <source>
        <dbReference type="ARBA" id="ARBA00022777"/>
    </source>
</evidence>
<dbReference type="AlphaFoldDB" id="A0A923PQB6"/>
<evidence type="ECO:0000256" key="2">
    <source>
        <dbReference type="ARBA" id="ARBA00004870"/>
    </source>
</evidence>
<accession>A0A923PQB6</accession>
<keyword evidence="10 13" id="KW-0067">ATP-binding</keyword>
<protein>
    <recommendedName>
        <fullName evidence="4 13">Tetraacyldisaccharide 4'-kinase</fullName>
        <ecNumber evidence="3 13">2.7.1.130</ecNumber>
    </recommendedName>
    <alternativeName>
        <fullName evidence="12 13">Lipid A 4'-kinase</fullName>
    </alternativeName>
</protein>
<sequence>MLFPLVQSILAKALLSPISLLYGLGVSFRNWTYRRGLQKSISFSVPVISVGNLSVGGAGKTPHIEYLIRGLDPYLNIATLSRGYRRKTRGFLRVRPGMNAEEVGDEPLQYARKFPEVVVTVAEERAFAIPEIMGQRPDTQLILLDDAFQHRSVKPGLNILLTEFSKPFTRDFLLPSGRLREWRSGYERADIIIVSKCPPTLDRATADALRDEIAPLPHQRVFFSYYDYAAPYYLLDHRYRLKMDGNVNMLLISAIAGTDYLLQHLRGQSPLVQSLEFEDHHYFDRGDLGTLLLRFRELPGEHKAIITTEKDAMRLELHKAFIAQERLPVFVLPLAVRFHFGEGPEFDVLVRDFLLEFKA</sequence>
<keyword evidence="5 13" id="KW-0444">Lipid biosynthesis</keyword>
<evidence type="ECO:0000256" key="8">
    <source>
        <dbReference type="ARBA" id="ARBA00022741"/>
    </source>
</evidence>
<evidence type="ECO:0000256" key="6">
    <source>
        <dbReference type="ARBA" id="ARBA00022556"/>
    </source>
</evidence>
<dbReference type="NCBIfam" id="TIGR00682">
    <property type="entry name" value="lpxK"/>
    <property type="match status" value="1"/>
</dbReference>
<keyword evidence="15" id="KW-1185">Reference proteome</keyword>
<evidence type="ECO:0000256" key="5">
    <source>
        <dbReference type="ARBA" id="ARBA00022516"/>
    </source>
</evidence>
<dbReference type="GO" id="GO:0009244">
    <property type="term" value="P:lipopolysaccharide core region biosynthetic process"/>
    <property type="evidence" value="ECO:0007669"/>
    <property type="project" value="TreeGrafter"/>
</dbReference>
<keyword evidence="7 13" id="KW-0808">Transferase</keyword>
<evidence type="ECO:0000313" key="15">
    <source>
        <dbReference type="Proteomes" id="UP000650081"/>
    </source>
</evidence>
<dbReference type="HAMAP" id="MF_00409">
    <property type="entry name" value="LpxK"/>
    <property type="match status" value="1"/>
</dbReference>
<evidence type="ECO:0000256" key="3">
    <source>
        <dbReference type="ARBA" id="ARBA00012071"/>
    </source>
</evidence>
<comment type="catalytic activity">
    <reaction evidence="13">
        <text>a lipid A disaccharide + ATP = a lipid IVA + ADP + H(+)</text>
        <dbReference type="Rhea" id="RHEA:67840"/>
        <dbReference type="ChEBI" id="CHEBI:15378"/>
        <dbReference type="ChEBI" id="CHEBI:30616"/>
        <dbReference type="ChEBI" id="CHEBI:176343"/>
        <dbReference type="ChEBI" id="CHEBI:176425"/>
        <dbReference type="ChEBI" id="CHEBI:456216"/>
        <dbReference type="EC" id="2.7.1.130"/>
    </reaction>
</comment>
<keyword evidence="11 13" id="KW-0443">Lipid metabolism</keyword>
<evidence type="ECO:0000256" key="13">
    <source>
        <dbReference type="HAMAP-Rule" id="MF_00409"/>
    </source>
</evidence>